<accession>A0A165U3C7</accession>
<feature type="region of interest" description="Disordered" evidence="2">
    <location>
        <begin position="449"/>
        <end position="550"/>
    </location>
</feature>
<dbReference type="Proteomes" id="UP000076761">
    <property type="component" value="Unassembled WGS sequence"/>
</dbReference>
<organism evidence="3 4">
    <name type="scientific">Neolentinus lepideus HHB14362 ss-1</name>
    <dbReference type="NCBI Taxonomy" id="1314782"/>
    <lineage>
        <taxon>Eukaryota</taxon>
        <taxon>Fungi</taxon>
        <taxon>Dikarya</taxon>
        <taxon>Basidiomycota</taxon>
        <taxon>Agaricomycotina</taxon>
        <taxon>Agaricomycetes</taxon>
        <taxon>Gloeophyllales</taxon>
        <taxon>Gloeophyllaceae</taxon>
        <taxon>Neolentinus</taxon>
    </lineage>
</organism>
<evidence type="ECO:0000256" key="1">
    <source>
        <dbReference type="ARBA" id="ARBA00009078"/>
    </source>
</evidence>
<comment type="similarity">
    <text evidence="1">Belongs to the LTV1 family.</text>
</comment>
<dbReference type="GO" id="GO:0042274">
    <property type="term" value="P:ribosomal small subunit biogenesis"/>
    <property type="evidence" value="ECO:0007669"/>
    <property type="project" value="InterPro"/>
</dbReference>
<evidence type="ECO:0000313" key="3">
    <source>
        <dbReference type="EMBL" id="KZT27582.1"/>
    </source>
</evidence>
<proteinExistence type="inferred from homology"/>
<dbReference type="OrthoDB" id="5852896at2759"/>
<name>A0A165U3C7_9AGAM</name>
<dbReference type="Pfam" id="PF04180">
    <property type="entry name" value="LTV"/>
    <property type="match status" value="1"/>
</dbReference>
<evidence type="ECO:0000313" key="4">
    <source>
        <dbReference type="Proteomes" id="UP000076761"/>
    </source>
</evidence>
<protein>
    <submittedName>
        <fullName evidence="3">Low temperature viability protein</fullName>
    </submittedName>
</protein>
<feature type="compositionally biased region" description="Basic and acidic residues" evidence="2">
    <location>
        <begin position="459"/>
        <end position="471"/>
    </location>
</feature>
<dbReference type="EMBL" id="KV425561">
    <property type="protein sequence ID" value="KZT27582.1"/>
    <property type="molecule type" value="Genomic_DNA"/>
</dbReference>
<sequence>MAPKKQSIFRQPGARHFQLVHRSQRDPLIHDPEASQHVLKSFERENVKKGKSRVELESYLSPSDLAHDLQRANIGEAALYGIYYDDTEYDYMRHLKQFGAQEEGVDSVLIEAPAQSQSKAKGKNKAPIELKDLPPEALPSTSELPRNYEAQQPVPSSIAGFQPDMDPHLRQTLEALEDDAFVDEGLEDDFFSELVADGERAEYEDFEYEFREDGMAEGEAEFNDEETEEGEEAEQSWEARFKQFKAAQKQSGRPNDAASDLDEEDRDTVSLLPQISVIGGKKRRKNTSDASGYSMSSSSMYRNEHLSVLDERFDAIEHEYDEFFEDEPEDDDSDGDEAPDLLASRADFESMLDEFLTDYEILGGKMKHRLEGDTAAEKLDAFRRAIGQPLRVREGEEEEDIEEHPWFREEEKEDKWDCETILTTYSNLENHPRMISARSAKPVPKIWLDPRTGLPTVQEKSDLKSKGNLPKDEDDDSDLTETERSASTRVTVARSRDESKEEKKARKQTVKAERRTRRAEKKSTKVEFTSEFKRQASGIAQKGNPRVRKL</sequence>
<reference evidence="3 4" key="1">
    <citation type="journal article" date="2016" name="Mol. Biol. Evol.">
        <title>Comparative Genomics of Early-Diverging Mushroom-Forming Fungi Provides Insights into the Origins of Lignocellulose Decay Capabilities.</title>
        <authorList>
            <person name="Nagy L.G."/>
            <person name="Riley R."/>
            <person name="Tritt A."/>
            <person name="Adam C."/>
            <person name="Daum C."/>
            <person name="Floudas D."/>
            <person name="Sun H."/>
            <person name="Yadav J.S."/>
            <person name="Pangilinan J."/>
            <person name="Larsson K.H."/>
            <person name="Matsuura K."/>
            <person name="Barry K."/>
            <person name="Labutti K."/>
            <person name="Kuo R."/>
            <person name="Ohm R.A."/>
            <person name="Bhattacharya S.S."/>
            <person name="Shirouzu T."/>
            <person name="Yoshinaga Y."/>
            <person name="Martin F.M."/>
            <person name="Grigoriev I.V."/>
            <person name="Hibbett D.S."/>
        </authorList>
    </citation>
    <scope>NUCLEOTIDE SEQUENCE [LARGE SCALE GENOMIC DNA]</scope>
    <source>
        <strain evidence="3 4">HHB14362 ss-1</strain>
    </source>
</reference>
<feature type="region of interest" description="Disordered" evidence="2">
    <location>
        <begin position="244"/>
        <end position="269"/>
    </location>
</feature>
<gene>
    <name evidence="3" type="ORF">NEOLEDRAFT_1240146</name>
</gene>
<feature type="compositionally biased region" description="Basic residues" evidence="2">
    <location>
        <begin position="505"/>
        <end position="520"/>
    </location>
</feature>
<dbReference type="GO" id="GO:0030688">
    <property type="term" value="C:preribosome, small subunit precursor"/>
    <property type="evidence" value="ECO:0007669"/>
    <property type="project" value="TreeGrafter"/>
</dbReference>
<dbReference type="GO" id="GO:0005634">
    <property type="term" value="C:nucleus"/>
    <property type="evidence" value="ECO:0007669"/>
    <property type="project" value="TreeGrafter"/>
</dbReference>
<dbReference type="STRING" id="1314782.A0A165U3C7"/>
<dbReference type="InterPro" id="IPR007307">
    <property type="entry name" value="Ltv1"/>
</dbReference>
<dbReference type="PANTHER" id="PTHR21531:SF0">
    <property type="entry name" value="PROTEIN LTV1 HOMOLOG"/>
    <property type="match status" value="1"/>
</dbReference>
<evidence type="ECO:0000256" key="2">
    <source>
        <dbReference type="SAM" id="MobiDB-lite"/>
    </source>
</evidence>
<feature type="compositionally biased region" description="Basic and acidic residues" evidence="2">
    <location>
        <begin position="494"/>
        <end position="504"/>
    </location>
</feature>
<dbReference type="InParanoid" id="A0A165U3C7"/>
<dbReference type="GO" id="GO:0000056">
    <property type="term" value="P:ribosomal small subunit export from nucleus"/>
    <property type="evidence" value="ECO:0007669"/>
    <property type="project" value="TreeGrafter"/>
</dbReference>
<dbReference type="AlphaFoldDB" id="A0A165U3C7"/>
<keyword evidence="4" id="KW-1185">Reference proteome</keyword>
<dbReference type="FunCoup" id="A0A165U3C7">
    <property type="interactions" value="322"/>
</dbReference>
<dbReference type="PANTHER" id="PTHR21531">
    <property type="entry name" value="LOW-TEMPERATURE VIABILITY PROTEIN LTV1-RELATED"/>
    <property type="match status" value="1"/>
</dbReference>
<feature type="compositionally biased region" description="Basic and acidic residues" evidence="2">
    <location>
        <begin position="521"/>
        <end position="534"/>
    </location>
</feature>
<dbReference type="GO" id="GO:0005829">
    <property type="term" value="C:cytosol"/>
    <property type="evidence" value="ECO:0007669"/>
    <property type="project" value="TreeGrafter"/>
</dbReference>